<feature type="region of interest" description="Disordered" evidence="1">
    <location>
        <begin position="80"/>
        <end position="222"/>
    </location>
</feature>
<reference evidence="2" key="1">
    <citation type="submission" date="2023-06" db="EMBL/GenBank/DDBJ databases">
        <title>Genome-scale phylogeny and comparative genomics of the fungal order Sordariales.</title>
        <authorList>
            <consortium name="Lawrence Berkeley National Laboratory"/>
            <person name="Hensen N."/>
            <person name="Bonometti L."/>
            <person name="Westerberg I."/>
            <person name="Brannstrom I.O."/>
            <person name="Guillou S."/>
            <person name="Cros-Aarteil S."/>
            <person name="Calhoun S."/>
            <person name="Haridas S."/>
            <person name="Kuo A."/>
            <person name="Mondo S."/>
            <person name="Pangilinan J."/>
            <person name="Riley R."/>
            <person name="Labutti K."/>
            <person name="Andreopoulos B."/>
            <person name="Lipzen A."/>
            <person name="Chen C."/>
            <person name="Yanf M."/>
            <person name="Daum C."/>
            <person name="Ng V."/>
            <person name="Clum A."/>
            <person name="Steindorff A."/>
            <person name="Ohm R."/>
            <person name="Martin F."/>
            <person name="Silar P."/>
            <person name="Natvig D."/>
            <person name="Lalanne C."/>
            <person name="Gautier V."/>
            <person name="Ament-Velasquez S.L."/>
            <person name="Kruys A."/>
            <person name="Hutchinson M.I."/>
            <person name="Powell A.J."/>
            <person name="Barry K."/>
            <person name="Miller A.N."/>
            <person name="Grigoriev I.V."/>
            <person name="Debuchy R."/>
            <person name="Gladieux P."/>
            <person name="Thoren M.H."/>
            <person name="Johannesson H."/>
        </authorList>
    </citation>
    <scope>NUCLEOTIDE SEQUENCE</scope>
    <source>
        <strain evidence="2">SMH2532-1</strain>
    </source>
</reference>
<comment type="caution">
    <text evidence="2">The sequence shown here is derived from an EMBL/GenBank/DDBJ whole genome shotgun (WGS) entry which is preliminary data.</text>
</comment>
<dbReference type="AlphaFoldDB" id="A0AA40CPQ4"/>
<evidence type="ECO:0000313" key="2">
    <source>
        <dbReference type="EMBL" id="KAK0646117.1"/>
    </source>
</evidence>
<protein>
    <submittedName>
        <fullName evidence="2">Uncharacterized protein</fullName>
    </submittedName>
</protein>
<accession>A0AA40CPQ4</accession>
<sequence length="430" mass="44726">MAIPKVQQKTPFDILQKIHGDLLVQIGKAFKTASREGKSGDTQSKFIKAKFNASYEAFNAALDDMECEILQMKSVIQRDLNQHRARRRPPQPEQQTVAPPAPMLVDLESLGSPTMFKASPSMGGPVSHAPAAAFQGQNRPGKQDNKPVAPFPNMGGPFDLTGSPEVASAPVPSPRTVPKKEPKPSPRPALVSGATGKLPPKKETKVYPPIPPTANRAAAAANSAAQARASAAAGQSAPAMVMKSTTPIPIPTMPGQIPTPSPVPSAVPVPTLPKPSVPTPVPIPVPAAAAAPAQTPIQPPAPPAPIPPAPAESIFTDMAFSVAPPSSDGPNMSQPQEMDLTDLDASNFSMDNFNGGGNSSGPADVANMDLGGSDGDVDAKIDGLFDLGGNDMDMDFDLDAGDNSNFNDMFFGNGDDNMGSGEFGNNFFEL</sequence>
<evidence type="ECO:0000256" key="1">
    <source>
        <dbReference type="SAM" id="MobiDB-lite"/>
    </source>
</evidence>
<dbReference type="Proteomes" id="UP001174936">
    <property type="component" value="Unassembled WGS sequence"/>
</dbReference>
<evidence type="ECO:0000313" key="3">
    <source>
        <dbReference type="Proteomes" id="UP001174936"/>
    </source>
</evidence>
<organism evidence="2 3">
    <name type="scientific">Cercophora newfieldiana</name>
    <dbReference type="NCBI Taxonomy" id="92897"/>
    <lineage>
        <taxon>Eukaryota</taxon>
        <taxon>Fungi</taxon>
        <taxon>Dikarya</taxon>
        <taxon>Ascomycota</taxon>
        <taxon>Pezizomycotina</taxon>
        <taxon>Sordariomycetes</taxon>
        <taxon>Sordariomycetidae</taxon>
        <taxon>Sordariales</taxon>
        <taxon>Lasiosphaeriaceae</taxon>
        <taxon>Cercophora</taxon>
    </lineage>
</organism>
<dbReference type="PRINTS" id="PR01217">
    <property type="entry name" value="PRICHEXTENSN"/>
</dbReference>
<name>A0AA40CPQ4_9PEZI</name>
<proteinExistence type="predicted"/>
<gene>
    <name evidence="2" type="ORF">B0T16DRAFT_458072</name>
</gene>
<keyword evidence="3" id="KW-1185">Reference proteome</keyword>
<dbReference type="EMBL" id="JAULSV010000004">
    <property type="protein sequence ID" value="KAK0646117.1"/>
    <property type="molecule type" value="Genomic_DNA"/>
</dbReference>